<dbReference type="CDD" id="cd00009">
    <property type="entry name" value="AAA"/>
    <property type="match status" value="1"/>
</dbReference>
<evidence type="ECO:0000259" key="14">
    <source>
        <dbReference type="SMART" id="SM00382"/>
    </source>
</evidence>
<organism evidence="15 16">
    <name type="scientific">Advenella incenata</name>
    <dbReference type="NCBI Taxonomy" id="267800"/>
    <lineage>
        <taxon>Bacteria</taxon>
        <taxon>Pseudomonadati</taxon>
        <taxon>Pseudomonadota</taxon>
        <taxon>Betaproteobacteria</taxon>
        <taxon>Burkholderiales</taxon>
        <taxon>Alcaligenaceae</taxon>
    </lineage>
</organism>
<comment type="function">
    <text evidence="11">DNA polymerase III is a complex, multichain enzyme responsible for most of the replicative synthesis in bacteria. This DNA polymerase also exhibits 3' to 5' exonuclease activity.</text>
</comment>
<feature type="compositionally biased region" description="Polar residues" evidence="13">
    <location>
        <begin position="585"/>
        <end position="606"/>
    </location>
</feature>
<evidence type="ECO:0000256" key="13">
    <source>
        <dbReference type="SAM" id="MobiDB-lite"/>
    </source>
</evidence>
<dbReference type="InterPro" id="IPR050238">
    <property type="entry name" value="DNA_Rep/Repair_Clamp_Loader"/>
</dbReference>
<dbReference type="PANTHER" id="PTHR11669">
    <property type="entry name" value="REPLICATION FACTOR C / DNA POLYMERASE III GAMMA-TAU SUBUNIT"/>
    <property type="match status" value="1"/>
</dbReference>
<feature type="coiled-coil region" evidence="12">
    <location>
        <begin position="745"/>
        <end position="772"/>
    </location>
</feature>
<dbReference type="Pfam" id="PF22608">
    <property type="entry name" value="DNAX_ATPase_lid"/>
    <property type="match status" value="1"/>
</dbReference>
<dbReference type="GO" id="GO:0003677">
    <property type="term" value="F:DNA binding"/>
    <property type="evidence" value="ECO:0007669"/>
    <property type="project" value="InterPro"/>
</dbReference>
<dbReference type="PANTHER" id="PTHR11669:SF0">
    <property type="entry name" value="PROTEIN STICHEL-LIKE 2"/>
    <property type="match status" value="1"/>
</dbReference>
<dbReference type="CDD" id="cd18137">
    <property type="entry name" value="HLD_clamp_pol_III_gamma_tau"/>
    <property type="match status" value="1"/>
</dbReference>
<comment type="subunit">
    <text evidence="11">DNA polymerase III contains a core (composed of alpha, epsilon and theta chains) that associates with a tau subunit. This core dimerizes to form the POLIII' complex. PolIII' associates with the gamma complex (composed of gamma, delta, delta', psi and chi chains) and with the beta chain to form the complete DNA polymerase III complex.</text>
</comment>
<evidence type="ECO:0000256" key="4">
    <source>
        <dbReference type="ARBA" id="ARBA00022705"/>
    </source>
</evidence>
<dbReference type="NCBIfam" id="TIGR02397">
    <property type="entry name" value="dnaX_nterm"/>
    <property type="match status" value="1"/>
</dbReference>
<sequence>MSYLVLARKWRPRSFETLVGQDHVVRALTNALNTQRLHHAWLFTGTRGVGKTTLSRILAKSLNCETGITSKPCGVCRACVEIDEGRFVDYLEFDAASNRRVEEMTQLLEQAVYAPSSGRYKIYMIDEVHMLSGHAFNAMLKTLEEPPPHIKFILATTDPQKMPVTVLSRCLQFNLKQMPPDAIVSHLNHVLTEEEVAFEVPGLRQIAQAAGGSMRDALSLTDQAIAFSGSNITGDAVRDMLGTIDQRFLVRLLDSLNQGSAQGVLDIANELYERGYSFGGALADMAVLLSQIAIEQRLPGTALTEALLQDDIVRLARTCHPDTLQLFYSIAIHGRNELALSPDEYAGFVMTCLRMLSLVTSEPAHSTASEWQAGNGHASGGQKAAAAVAASGPAPVHQESTAVSPAVSEQSAQPAPPTVGQAVTASATDLQKKNLNDRSVAVAAQPPAIEQQPSAALPVQALPANAAPVAAEAAGQVVASDINTRTTISRDGALPVVLAPQREPIVVPPVHAAEHRPPERPAWEDDSATGATGATTAAPMAGVPDVTAAPALSDMPVKPLSNGNDAGQDAAARSADGAGEPGVQAGTSAAGQAQVLSSPDVQQATDESGPPVWEDIPPDWEAAGLAGQTDDDGDIVPADNVVVEKDQTWVPSHQDAQARRPLAAMNAREWVQLVAELPLAGYAAEMARRCEWVAHKQNKITLRISVKGQNDLNAKTKLETALTEYFHEVVRVDMVFGRTGDDTLHAVEQAEREALQKRVEKAVQENQFINTLIADLGARVVPGSIEPFRQKSA</sequence>
<dbReference type="Proteomes" id="UP000293398">
    <property type="component" value="Unassembled WGS sequence"/>
</dbReference>
<feature type="compositionally biased region" description="Low complexity" evidence="13">
    <location>
        <begin position="528"/>
        <end position="538"/>
    </location>
</feature>
<evidence type="ECO:0000313" key="15">
    <source>
        <dbReference type="EMBL" id="RZT99765.1"/>
    </source>
</evidence>
<dbReference type="SUPFAM" id="SSF52540">
    <property type="entry name" value="P-loop containing nucleoside triphosphate hydrolases"/>
    <property type="match status" value="1"/>
</dbReference>
<dbReference type="InterPro" id="IPR027417">
    <property type="entry name" value="P-loop_NTPase"/>
</dbReference>
<evidence type="ECO:0000256" key="3">
    <source>
        <dbReference type="ARBA" id="ARBA00022695"/>
    </source>
</evidence>
<evidence type="ECO:0000256" key="8">
    <source>
        <dbReference type="ARBA" id="ARBA00022840"/>
    </source>
</evidence>
<feature type="compositionally biased region" description="Low complexity" evidence="13">
    <location>
        <begin position="380"/>
        <end position="397"/>
    </location>
</feature>
<gene>
    <name evidence="11" type="primary">dnaX</name>
    <name evidence="15" type="ORF">EV681_1559</name>
</gene>
<dbReference type="RefSeq" id="WP_130303638.1">
    <property type="nucleotide sequence ID" value="NZ_SHKO01000001.1"/>
</dbReference>
<keyword evidence="16" id="KW-1185">Reference proteome</keyword>
<keyword evidence="6 11" id="KW-0547">Nucleotide-binding</keyword>
<protein>
    <recommendedName>
        <fullName evidence="11">DNA polymerase III subunit gamma/tau</fullName>
        <ecNumber evidence="11">2.7.7.7</ecNumber>
    </recommendedName>
</protein>
<feature type="region of interest" description="Disordered" evidence="13">
    <location>
        <begin position="511"/>
        <end position="613"/>
    </location>
</feature>
<dbReference type="Pfam" id="PF13177">
    <property type="entry name" value="DNA_pol3_delta2"/>
    <property type="match status" value="1"/>
</dbReference>
<keyword evidence="3 11" id="KW-0548">Nucleotidyltransferase</keyword>
<evidence type="ECO:0000256" key="9">
    <source>
        <dbReference type="ARBA" id="ARBA00022932"/>
    </source>
</evidence>
<dbReference type="SUPFAM" id="SSF48019">
    <property type="entry name" value="post-AAA+ oligomerization domain-like"/>
    <property type="match status" value="1"/>
</dbReference>
<keyword evidence="12" id="KW-0175">Coiled coil</keyword>
<dbReference type="SMART" id="SM00382">
    <property type="entry name" value="AAA"/>
    <property type="match status" value="1"/>
</dbReference>
<keyword evidence="2 11" id="KW-0808">Transferase</keyword>
<feature type="compositionally biased region" description="Basic and acidic residues" evidence="13">
    <location>
        <begin position="512"/>
        <end position="523"/>
    </location>
</feature>
<evidence type="ECO:0000313" key="16">
    <source>
        <dbReference type="Proteomes" id="UP000293398"/>
    </source>
</evidence>
<dbReference type="Gene3D" id="1.20.272.10">
    <property type="match status" value="1"/>
</dbReference>
<reference evidence="15 16" key="1">
    <citation type="submission" date="2019-02" db="EMBL/GenBank/DDBJ databases">
        <title>Genomic Encyclopedia of Type Strains, Phase IV (KMG-IV): sequencing the most valuable type-strain genomes for metagenomic binning, comparative biology and taxonomic classification.</title>
        <authorList>
            <person name="Goeker M."/>
        </authorList>
    </citation>
    <scope>NUCLEOTIDE SEQUENCE [LARGE SCALE GENOMIC DNA]</scope>
    <source>
        <strain evidence="15 16">DSM 23814</strain>
    </source>
</reference>
<dbReference type="NCBIfam" id="NF005942">
    <property type="entry name" value="PRK07994.1"/>
    <property type="match status" value="1"/>
</dbReference>
<dbReference type="InterPro" id="IPR012763">
    <property type="entry name" value="DNA_pol_III_sug/sutau_N"/>
</dbReference>
<keyword evidence="8 11" id="KW-0067">ATP-binding</keyword>
<dbReference type="Gene3D" id="3.40.50.300">
    <property type="entry name" value="P-loop containing nucleotide triphosphate hydrolases"/>
    <property type="match status" value="1"/>
</dbReference>
<evidence type="ECO:0000256" key="1">
    <source>
        <dbReference type="ARBA" id="ARBA00006360"/>
    </source>
</evidence>
<keyword evidence="7" id="KW-0862">Zinc</keyword>
<accession>A0A4V2FTW9</accession>
<dbReference type="FunFam" id="3.40.50.300:FF:000014">
    <property type="entry name" value="DNA polymerase III subunit gamma/tau"/>
    <property type="match status" value="1"/>
</dbReference>
<feature type="domain" description="AAA+ ATPase" evidence="14">
    <location>
        <begin position="37"/>
        <end position="179"/>
    </location>
</feature>
<comment type="caution">
    <text evidence="15">The sequence shown here is derived from an EMBL/GenBank/DDBJ whole genome shotgun (WGS) entry which is preliminary data.</text>
</comment>
<dbReference type="AlphaFoldDB" id="A0A4V2FTW9"/>
<dbReference type="OrthoDB" id="9810148at2"/>
<dbReference type="Pfam" id="PF12169">
    <property type="entry name" value="DNA_pol3_gamma3"/>
    <property type="match status" value="1"/>
</dbReference>
<dbReference type="EC" id="2.7.7.7" evidence="11"/>
<dbReference type="InterPro" id="IPR045085">
    <property type="entry name" value="HLD_clamp_pol_III_gamma_tau"/>
</dbReference>
<dbReference type="GO" id="GO:0009360">
    <property type="term" value="C:DNA polymerase III complex"/>
    <property type="evidence" value="ECO:0007669"/>
    <property type="project" value="InterPro"/>
</dbReference>
<evidence type="ECO:0000256" key="2">
    <source>
        <dbReference type="ARBA" id="ARBA00022679"/>
    </source>
</evidence>
<keyword evidence="5" id="KW-0479">Metal-binding</keyword>
<dbReference type="GO" id="GO:0006261">
    <property type="term" value="P:DNA-templated DNA replication"/>
    <property type="evidence" value="ECO:0007669"/>
    <property type="project" value="TreeGrafter"/>
</dbReference>
<evidence type="ECO:0000256" key="6">
    <source>
        <dbReference type="ARBA" id="ARBA00022741"/>
    </source>
</evidence>
<dbReference type="GO" id="GO:0046872">
    <property type="term" value="F:metal ion binding"/>
    <property type="evidence" value="ECO:0007669"/>
    <property type="project" value="UniProtKB-KW"/>
</dbReference>
<dbReference type="InterPro" id="IPR003593">
    <property type="entry name" value="AAA+_ATPase"/>
</dbReference>
<dbReference type="InterPro" id="IPR008921">
    <property type="entry name" value="DNA_pol3_clamp-load_cplx_C"/>
</dbReference>
<keyword evidence="9 11" id="KW-0239">DNA-directed DNA polymerase</keyword>
<feature type="compositionally biased region" description="Polar residues" evidence="13">
    <location>
        <begin position="398"/>
        <end position="413"/>
    </location>
</feature>
<dbReference type="InterPro" id="IPR038249">
    <property type="entry name" value="PolIII_tau_V_sf"/>
</dbReference>
<comment type="catalytic activity">
    <reaction evidence="10 11">
        <text>DNA(n) + a 2'-deoxyribonucleoside 5'-triphosphate = DNA(n+1) + diphosphate</text>
        <dbReference type="Rhea" id="RHEA:22508"/>
        <dbReference type="Rhea" id="RHEA-COMP:17339"/>
        <dbReference type="Rhea" id="RHEA-COMP:17340"/>
        <dbReference type="ChEBI" id="CHEBI:33019"/>
        <dbReference type="ChEBI" id="CHEBI:61560"/>
        <dbReference type="ChEBI" id="CHEBI:173112"/>
        <dbReference type="EC" id="2.7.7.7"/>
    </reaction>
</comment>
<keyword evidence="4 11" id="KW-0235">DNA replication</keyword>
<dbReference type="Gene3D" id="1.10.8.60">
    <property type="match status" value="1"/>
</dbReference>
<evidence type="ECO:0000256" key="10">
    <source>
        <dbReference type="ARBA" id="ARBA00049244"/>
    </source>
</evidence>
<evidence type="ECO:0000256" key="12">
    <source>
        <dbReference type="SAM" id="Coils"/>
    </source>
</evidence>
<dbReference type="EMBL" id="SHKO01000001">
    <property type="protein sequence ID" value="RZT99765.1"/>
    <property type="molecule type" value="Genomic_DNA"/>
</dbReference>
<dbReference type="Gene3D" id="3.30.300.150">
    <property type="entry name" value="DNA polymerase III, tau subunit, domain V"/>
    <property type="match status" value="1"/>
</dbReference>
<comment type="similarity">
    <text evidence="1 11">Belongs to the DnaX/STICHEL family.</text>
</comment>
<evidence type="ECO:0000256" key="7">
    <source>
        <dbReference type="ARBA" id="ARBA00022833"/>
    </source>
</evidence>
<name>A0A4V2FTW9_9BURK</name>
<feature type="region of interest" description="Disordered" evidence="13">
    <location>
        <begin position="367"/>
        <end position="425"/>
    </location>
</feature>
<dbReference type="GO" id="GO:0005524">
    <property type="term" value="F:ATP binding"/>
    <property type="evidence" value="ECO:0007669"/>
    <property type="project" value="UniProtKB-KW"/>
</dbReference>
<dbReference type="InterPro" id="IPR022754">
    <property type="entry name" value="DNA_pol_III_gamma-3"/>
</dbReference>
<dbReference type="GO" id="GO:0003887">
    <property type="term" value="F:DNA-directed DNA polymerase activity"/>
    <property type="evidence" value="ECO:0007669"/>
    <property type="project" value="UniProtKB-KW"/>
</dbReference>
<evidence type="ECO:0000256" key="5">
    <source>
        <dbReference type="ARBA" id="ARBA00022723"/>
    </source>
</evidence>
<proteinExistence type="inferred from homology"/>
<dbReference type="FunFam" id="1.10.8.60:FF:000013">
    <property type="entry name" value="DNA polymerase III subunit gamma/tau"/>
    <property type="match status" value="1"/>
</dbReference>
<evidence type="ECO:0000256" key="11">
    <source>
        <dbReference type="RuleBase" id="RU364063"/>
    </source>
</evidence>